<gene>
    <name evidence="1" type="ORF">SAMN05443663_10230</name>
</gene>
<dbReference type="RefSeq" id="WP_073413687.1">
    <property type="nucleotide sequence ID" value="NZ_FQWC01000002.1"/>
</dbReference>
<reference evidence="2" key="1">
    <citation type="submission" date="2016-11" db="EMBL/GenBank/DDBJ databases">
        <authorList>
            <person name="Varghese N."/>
            <person name="Submissions S."/>
        </authorList>
    </citation>
    <scope>NUCLEOTIDE SEQUENCE [LARGE SCALE GENOMIC DNA]</scope>
    <source>
        <strain evidence="2">DSM 17963</strain>
    </source>
</reference>
<dbReference type="Proteomes" id="UP000184071">
    <property type="component" value="Unassembled WGS sequence"/>
</dbReference>
<dbReference type="STRING" id="370979.SAMN05443663_10230"/>
<organism evidence="1 2">
    <name type="scientific">Flavobacterium defluvii</name>
    <dbReference type="NCBI Taxonomy" id="370979"/>
    <lineage>
        <taxon>Bacteria</taxon>
        <taxon>Pseudomonadati</taxon>
        <taxon>Bacteroidota</taxon>
        <taxon>Flavobacteriia</taxon>
        <taxon>Flavobacteriales</taxon>
        <taxon>Flavobacteriaceae</taxon>
        <taxon>Flavobacterium</taxon>
    </lineage>
</organism>
<evidence type="ECO:0000313" key="1">
    <source>
        <dbReference type="EMBL" id="SHG15060.1"/>
    </source>
</evidence>
<evidence type="ECO:0008006" key="3">
    <source>
        <dbReference type="Google" id="ProtNLM"/>
    </source>
</evidence>
<dbReference type="EMBL" id="FQWC01000002">
    <property type="protein sequence ID" value="SHG15060.1"/>
    <property type="molecule type" value="Genomic_DNA"/>
</dbReference>
<keyword evidence="2" id="KW-1185">Reference proteome</keyword>
<dbReference type="PROSITE" id="PS51257">
    <property type="entry name" value="PROKAR_LIPOPROTEIN"/>
    <property type="match status" value="1"/>
</dbReference>
<dbReference type="AlphaFoldDB" id="A0A1M5HGJ0"/>
<name>A0A1M5HGJ0_9FLAO</name>
<protein>
    <recommendedName>
        <fullName evidence="3">Lipoprotein</fullName>
    </recommendedName>
</protein>
<sequence length="258" mass="29078">MIKKTTQIACTFVLLLFLVSCKNTKQKMQEYVNAFNNSSELFQNNIISSAKANAFLAENKIEIRIYTNLEPDGSSKSVYSQMFPSLLSEILKSDAASMELIREGVKFEMFFLANNASVLAELKVDEKELNELLNKSKMVSIDKKETSGSGLNPELQQMLSIMNQNMPITNEDGTKILKIDISDKNELVYKIEVPKQYAELLKGEGAKVLMKESILRSSDLKTVLGSIQRYNITTIKYEYLDDKGKSVNDIILTGKDLQ</sequence>
<evidence type="ECO:0000313" key="2">
    <source>
        <dbReference type="Proteomes" id="UP000184071"/>
    </source>
</evidence>
<proteinExistence type="predicted"/>
<accession>A0A1M5HGJ0</accession>